<comment type="caution">
    <text evidence="2">The sequence shown here is derived from an EMBL/GenBank/DDBJ whole genome shotgun (WGS) entry which is preliminary data.</text>
</comment>
<dbReference type="AlphaFoldDB" id="A0A9R1WEZ6"/>
<evidence type="ECO:0000313" key="2">
    <source>
        <dbReference type="EMBL" id="KAJ0221562.1"/>
    </source>
</evidence>
<dbReference type="InterPro" id="IPR025525">
    <property type="entry name" value="hAT-like_transposase_RNase-H"/>
</dbReference>
<keyword evidence="3" id="KW-1185">Reference proteome</keyword>
<gene>
    <name evidence="2" type="ORF">LSAT_V11C200062030</name>
</gene>
<sequence>MLSVALEYREVFKRLSKKDKHLICLPFDLLDETIFVELESIYNDIIKSMTSTMLIKFKKYWNVIHNVTSVAIVLDPSYMGKKQEVRLWKNHVSRSIRCSVTSDWRRMDFVSLIDFGDKILSRGGQL</sequence>
<dbReference type="Proteomes" id="UP000235145">
    <property type="component" value="Unassembled WGS sequence"/>
</dbReference>
<accession>A0A9R1WEZ6</accession>
<dbReference type="GO" id="GO:0003677">
    <property type="term" value="F:DNA binding"/>
    <property type="evidence" value="ECO:0007669"/>
    <property type="project" value="InterPro"/>
</dbReference>
<feature type="domain" description="hAT-like transposase RNase-H fold" evidence="1">
    <location>
        <begin position="43"/>
        <end position="91"/>
    </location>
</feature>
<reference evidence="2 3" key="1">
    <citation type="journal article" date="2017" name="Nat. Commun.">
        <title>Genome assembly with in vitro proximity ligation data and whole-genome triplication in lettuce.</title>
        <authorList>
            <person name="Reyes-Chin-Wo S."/>
            <person name="Wang Z."/>
            <person name="Yang X."/>
            <person name="Kozik A."/>
            <person name="Arikit S."/>
            <person name="Song C."/>
            <person name="Xia L."/>
            <person name="Froenicke L."/>
            <person name="Lavelle D.O."/>
            <person name="Truco M.J."/>
            <person name="Xia R."/>
            <person name="Zhu S."/>
            <person name="Xu C."/>
            <person name="Xu H."/>
            <person name="Xu X."/>
            <person name="Cox K."/>
            <person name="Korf I."/>
            <person name="Meyers B.C."/>
            <person name="Michelmore R.W."/>
        </authorList>
    </citation>
    <scope>NUCLEOTIDE SEQUENCE [LARGE SCALE GENOMIC DNA]</scope>
    <source>
        <strain evidence="3">cv. Salinas</strain>
        <tissue evidence="2">Seedlings</tissue>
    </source>
</reference>
<organism evidence="2 3">
    <name type="scientific">Lactuca sativa</name>
    <name type="common">Garden lettuce</name>
    <dbReference type="NCBI Taxonomy" id="4236"/>
    <lineage>
        <taxon>Eukaryota</taxon>
        <taxon>Viridiplantae</taxon>
        <taxon>Streptophyta</taxon>
        <taxon>Embryophyta</taxon>
        <taxon>Tracheophyta</taxon>
        <taxon>Spermatophyta</taxon>
        <taxon>Magnoliopsida</taxon>
        <taxon>eudicotyledons</taxon>
        <taxon>Gunneridae</taxon>
        <taxon>Pentapetalae</taxon>
        <taxon>asterids</taxon>
        <taxon>campanulids</taxon>
        <taxon>Asterales</taxon>
        <taxon>Asteraceae</taxon>
        <taxon>Cichorioideae</taxon>
        <taxon>Cichorieae</taxon>
        <taxon>Lactucinae</taxon>
        <taxon>Lactuca</taxon>
    </lineage>
</organism>
<evidence type="ECO:0000313" key="3">
    <source>
        <dbReference type="Proteomes" id="UP000235145"/>
    </source>
</evidence>
<evidence type="ECO:0000259" key="1">
    <source>
        <dbReference type="Pfam" id="PF14372"/>
    </source>
</evidence>
<protein>
    <recommendedName>
        <fullName evidence="1">hAT-like transposase RNase-H fold domain-containing protein</fullName>
    </recommendedName>
</protein>
<dbReference type="EMBL" id="NBSK02000002">
    <property type="protein sequence ID" value="KAJ0221562.1"/>
    <property type="molecule type" value="Genomic_DNA"/>
</dbReference>
<proteinExistence type="predicted"/>
<dbReference type="Pfam" id="PF14372">
    <property type="entry name" value="hAT-like_RNase-H"/>
    <property type="match status" value="1"/>
</dbReference>
<name>A0A9R1WEZ6_LACSA</name>